<name>A0A512J550_9HYPH</name>
<keyword evidence="6" id="KW-1185">Reference proteome</keyword>
<dbReference type="Proteomes" id="UP000321960">
    <property type="component" value="Unassembled WGS sequence"/>
</dbReference>
<feature type="transmembrane region" description="Helical" evidence="1">
    <location>
        <begin position="194"/>
        <end position="215"/>
    </location>
</feature>
<proteinExistence type="predicted"/>
<keyword evidence="1" id="KW-0472">Membrane</keyword>
<dbReference type="EMBL" id="BSPK01000076">
    <property type="protein sequence ID" value="GLS65646.1"/>
    <property type="molecule type" value="Genomic_DNA"/>
</dbReference>
<dbReference type="OrthoDB" id="9807591at2"/>
<reference evidence="4" key="1">
    <citation type="journal article" date="2014" name="Int. J. Syst. Evol. Microbiol.">
        <title>Complete genome of a new Firmicutes species belonging to the dominant human colonic microbiota ('Ruminococcus bicirculans') reveals two chromosomes and a selective capacity to utilize plant glucans.</title>
        <authorList>
            <consortium name="NISC Comparative Sequencing Program"/>
            <person name="Wegmann U."/>
            <person name="Louis P."/>
            <person name="Goesmann A."/>
            <person name="Henrissat B."/>
            <person name="Duncan S.H."/>
            <person name="Flint H.J."/>
        </authorList>
    </citation>
    <scope>NUCLEOTIDE SEQUENCE</scope>
    <source>
        <strain evidence="4">NBRC 107715</strain>
    </source>
</reference>
<evidence type="ECO:0000313" key="6">
    <source>
        <dbReference type="Proteomes" id="UP001156856"/>
    </source>
</evidence>
<evidence type="ECO:0000256" key="1">
    <source>
        <dbReference type="SAM" id="Phobius"/>
    </source>
</evidence>
<comment type="caution">
    <text evidence="3">The sequence shown here is derived from an EMBL/GenBank/DDBJ whole genome shotgun (WGS) entry which is preliminary data.</text>
</comment>
<feature type="transmembrane region" description="Helical" evidence="1">
    <location>
        <begin position="106"/>
        <end position="122"/>
    </location>
</feature>
<dbReference type="EMBL" id="BJZU01000061">
    <property type="protein sequence ID" value="GEP05075.1"/>
    <property type="molecule type" value="Genomic_DNA"/>
</dbReference>
<dbReference type="RefSeq" id="WP_147026652.1">
    <property type="nucleotide sequence ID" value="NZ_BJZU01000061.1"/>
</dbReference>
<organism evidence="3 5">
    <name type="scientific">Methylobacterium oxalidis</name>
    <dbReference type="NCBI Taxonomy" id="944322"/>
    <lineage>
        <taxon>Bacteria</taxon>
        <taxon>Pseudomonadati</taxon>
        <taxon>Pseudomonadota</taxon>
        <taxon>Alphaproteobacteria</taxon>
        <taxon>Hyphomicrobiales</taxon>
        <taxon>Methylobacteriaceae</taxon>
        <taxon>Methylobacterium</taxon>
    </lineage>
</organism>
<reference evidence="3 5" key="3">
    <citation type="submission" date="2019-07" db="EMBL/GenBank/DDBJ databases">
        <title>Whole genome shotgun sequence of Methylobacterium oxalidis NBRC 107715.</title>
        <authorList>
            <person name="Hosoyama A."/>
            <person name="Uohara A."/>
            <person name="Ohji S."/>
            <person name="Ichikawa N."/>
        </authorList>
    </citation>
    <scope>NUCLEOTIDE SEQUENCE [LARGE SCALE GENOMIC DNA]</scope>
    <source>
        <strain evidence="3 5">NBRC 107715</strain>
    </source>
</reference>
<evidence type="ECO:0000313" key="3">
    <source>
        <dbReference type="EMBL" id="GEP05075.1"/>
    </source>
</evidence>
<evidence type="ECO:0000313" key="5">
    <source>
        <dbReference type="Proteomes" id="UP000321960"/>
    </source>
</evidence>
<feature type="transmembrane region" description="Helical" evidence="1">
    <location>
        <begin position="128"/>
        <end position="145"/>
    </location>
</feature>
<dbReference type="Pfam" id="PF07786">
    <property type="entry name" value="HGSNAT_cat"/>
    <property type="match status" value="1"/>
</dbReference>
<feature type="transmembrane region" description="Helical" evidence="1">
    <location>
        <begin position="72"/>
        <end position="94"/>
    </location>
</feature>
<feature type="transmembrane region" description="Helical" evidence="1">
    <location>
        <begin position="152"/>
        <end position="174"/>
    </location>
</feature>
<reference evidence="6" key="2">
    <citation type="journal article" date="2019" name="Int. J. Syst. Evol. Microbiol.">
        <title>The Global Catalogue of Microorganisms (GCM) 10K type strain sequencing project: providing services to taxonomists for standard genome sequencing and annotation.</title>
        <authorList>
            <consortium name="The Broad Institute Genomics Platform"/>
            <consortium name="The Broad Institute Genome Sequencing Center for Infectious Disease"/>
            <person name="Wu L."/>
            <person name="Ma J."/>
        </authorList>
    </citation>
    <scope>NUCLEOTIDE SEQUENCE [LARGE SCALE GENOMIC DNA]</scope>
    <source>
        <strain evidence="6">NBRC 107715</strain>
    </source>
</reference>
<sequence>MSAWQTPHASQTPTTTAPAAAAVPVSAPGRLAVVDAARGAALVAMAAYHAVWDLGFLRLTPDNYALTAPGKVAAHCIAGSFLFLVGVGLVLMNGAGFRPRPFLRRLLRIAAAALLITVATAWAFPDSFIFFGVLHCIALSSVLALPFLRLPLLLVLACAALVAAAPHLVASPTLDAPALRFLGLGVTLPRTNDYVPLFPWFGAVLAGLAAARLVLPLLAGTPLARWHPGGVGRVLALAGRHSLAIYLVHQPLLLALLTGLVTLTGPHPRAGLDRFHADYEANCVRTGGEAGACARAARCTADALRRENLWSVDGRRFTAAETLRAQGLSETCYAAAEGSAPATGAAPAP</sequence>
<dbReference type="Proteomes" id="UP001156856">
    <property type="component" value="Unassembled WGS sequence"/>
</dbReference>
<accession>A0A512J550</accession>
<reference evidence="4" key="4">
    <citation type="submission" date="2023-01" db="EMBL/GenBank/DDBJ databases">
        <title>Draft genome sequence of Methylobacterium oxalidis strain NBRC 107715.</title>
        <authorList>
            <person name="Sun Q."/>
            <person name="Mori K."/>
        </authorList>
    </citation>
    <scope>NUCLEOTIDE SEQUENCE</scope>
    <source>
        <strain evidence="4">NBRC 107715</strain>
    </source>
</reference>
<evidence type="ECO:0000313" key="4">
    <source>
        <dbReference type="EMBL" id="GLS65646.1"/>
    </source>
</evidence>
<gene>
    <name evidence="4" type="ORF">GCM10007888_40280</name>
    <name evidence="3" type="ORF">MOX02_31130</name>
</gene>
<keyword evidence="1" id="KW-0812">Transmembrane</keyword>
<feature type="domain" description="Heparan-alpha-glucosaminide N-acetyltransferase catalytic" evidence="2">
    <location>
        <begin position="30"/>
        <end position="251"/>
    </location>
</feature>
<keyword evidence="1" id="KW-1133">Transmembrane helix</keyword>
<protein>
    <submittedName>
        <fullName evidence="3">Membrane protein</fullName>
    </submittedName>
</protein>
<dbReference type="InterPro" id="IPR012429">
    <property type="entry name" value="HGSNAT_cat"/>
</dbReference>
<evidence type="ECO:0000259" key="2">
    <source>
        <dbReference type="Pfam" id="PF07786"/>
    </source>
</evidence>
<dbReference type="AlphaFoldDB" id="A0A512J550"/>